<comment type="caution">
    <text evidence="1">The sequence shown here is derived from an EMBL/GenBank/DDBJ whole genome shotgun (WGS) entry which is preliminary data.</text>
</comment>
<evidence type="ECO:0000313" key="2">
    <source>
        <dbReference type="Proteomes" id="UP000091857"/>
    </source>
</evidence>
<proteinExistence type="predicted"/>
<accession>A0ACB7II12</accession>
<protein>
    <submittedName>
        <fullName evidence="1">Uncharacterized protein</fullName>
    </submittedName>
</protein>
<keyword evidence="2" id="KW-1185">Reference proteome</keyword>
<dbReference type="Proteomes" id="UP000091857">
    <property type="component" value="Chromosome 1"/>
</dbReference>
<name>A0ACB7II12_MANES</name>
<organism evidence="1 2">
    <name type="scientific">Manihot esculenta</name>
    <name type="common">Cassava</name>
    <name type="synonym">Jatropha manihot</name>
    <dbReference type="NCBI Taxonomy" id="3983"/>
    <lineage>
        <taxon>Eukaryota</taxon>
        <taxon>Viridiplantae</taxon>
        <taxon>Streptophyta</taxon>
        <taxon>Embryophyta</taxon>
        <taxon>Tracheophyta</taxon>
        <taxon>Spermatophyta</taxon>
        <taxon>Magnoliopsida</taxon>
        <taxon>eudicotyledons</taxon>
        <taxon>Gunneridae</taxon>
        <taxon>Pentapetalae</taxon>
        <taxon>rosids</taxon>
        <taxon>fabids</taxon>
        <taxon>Malpighiales</taxon>
        <taxon>Euphorbiaceae</taxon>
        <taxon>Crotonoideae</taxon>
        <taxon>Manihoteae</taxon>
        <taxon>Manihot</taxon>
    </lineage>
</organism>
<sequence length="481" mass="54251">MGGKLFYFDFQRFINDRAFLHPKTSRSSSMINPKVVSVDTRDNTEPGATGISILVVDCDTTCLTIASKMLHTFGYKVMTATRATDALSILQERQHELDLVLTEVHLPDMDKYELLETMGEISCLPIVVLSADNNENAMLGCLFKGAVFYLLKPITMNDVKSLWQFSYMKTPGEIAPSGGSKCFQEESPENGSIEASECLSFSDAWEQIAQKGKRKELEDIDKDKGDDSVKSTVPKKPKLIWTNELHDRFLQAIRILGIDSAHPKKILKHMNVPGLKKENISSHLQKYRLSLKREQDAIQKTMLRDYHLSSFNLQRENSQFLKPQFLTTTQPEISSHVQNLKNPDGTMCLASLGCANYPMRDSSNQGYNSISKSGEPVPQNEHTYSTHTSFSNVGIRINNEFGQMGNDNGEEFLMLSDEENSRFENATDGMEFLGNWSEQQQQFQEPPLSPAPLRLEQEEGEDILWAERGTSDLFDSADWSA</sequence>
<reference evidence="2" key="1">
    <citation type="journal article" date="2016" name="Nat. Biotechnol.">
        <title>Sequencing wild and cultivated cassava and related species reveals extensive interspecific hybridization and genetic diversity.</title>
        <authorList>
            <person name="Bredeson J.V."/>
            <person name="Lyons J.B."/>
            <person name="Prochnik S.E."/>
            <person name="Wu G.A."/>
            <person name="Ha C.M."/>
            <person name="Edsinger-Gonzales E."/>
            <person name="Grimwood J."/>
            <person name="Schmutz J."/>
            <person name="Rabbi I.Y."/>
            <person name="Egesi C."/>
            <person name="Nauluvula P."/>
            <person name="Lebot V."/>
            <person name="Ndunguru J."/>
            <person name="Mkamilo G."/>
            <person name="Bart R.S."/>
            <person name="Setter T.L."/>
            <person name="Gleadow R.M."/>
            <person name="Kulakow P."/>
            <person name="Ferguson M.E."/>
            <person name="Rounsley S."/>
            <person name="Rokhsar D.S."/>
        </authorList>
    </citation>
    <scope>NUCLEOTIDE SEQUENCE [LARGE SCALE GENOMIC DNA]</scope>
    <source>
        <strain evidence="2">cv. AM560-2</strain>
    </source>
</reference>
<gene>
    <name evidence="1" type="ORF">MANES_01G262600v8</name>
</gene>
<evidence type="ECO:0000313" key="1">
    <source>
        <dbReference type="EMBL" id="KAG8663914.1"/>
    </source>
</evidence>
<dbReference type="EMBL" id="CM004387">
    <property type="protein sequence ID" value="KAG8663914.1"/>
    <property type="molecule type" value="Genomic_DNA"/>
</dbReference>